<dbReference type="SUPFAM" id="SSF56219">
    <property type="entry name" value="DNase I-like"/>
    <property type="match status" value="1"/>
</dbReference>
<evidence type="ECO:0000313" key="2">
    <source>
        <dbReference type="Proteomes" id="UP001324115"/>
    </source>
</evidence>
<dbReference type="PANTHER" id="PTHR33710:SF71">
    <property type="entry name" value="ENDONUCLEASE_EXONUCLEASE_PHOSPHATASE DOMAIN-CONTAINING PROTEIN"/>
    <property type="match status" value="1"/>
</dbReference>
<dbReference type="Proteomes" id="UP001324115">
    <property type="component" value="Unassembled WGS sequence"/>
</dbReference>
<comment type="caution">
    <text evidence="1">The sequence shown here is derived from an EMBL/GenBank/DDBJ whole genome shotgun (WGS) entry which is preliminary data.</text>
</comment>
<accession>A0AAN7E9L7</accession>
<name>A0AAN7E9L7_QUERU</name>
<gene>
    <name evidence="1" type="ORF">RGQ29_002713</name>
</gene>
<dbReference type="AlphaFoldDB" id="A0AAN7E9L7"/>
<evidence type="ECO:0000313" key="1">
    <source>
        <dbReference type="EMBL" id="KAK4566552.1"/>
    </source>
</evidence>
<dbReference type="PANTHER" id="PTHR33710">
    <property type="entry name" value="BNAC02G09200D PROTEIN"/>
    <property type="match status" value="1"/>
</dbReference>
<organism evidence="1 2">
    <name type="scientific">Quercus rubra</name>
    <name type="common">Northern red oak</name>
    <name type="synonym">Quercus borealis</name>
    <dbReference type="NCBI Taxonomy" id="3512"/>
    <lineage>
        <taxon>Eukaryota</taxon>
        <taxon>Viridiplantae</taxon>
        <taxon>Streptophyta</taxon>
        <taxon>Embryophyta</taxon>
        <taxon>Tracheophyta</taxon>
        <taxon>Spermatophyta</taxon>
        <taxon>Magnoliopsida</taxon>
        <taxon>eudicotyledons</taxon>
        <taxon>Gunneridae</taxon>
        <taxon>Pentapetalae</taxon>
        <taxon>rosids</taxon>
        <taxon>fabids</taxon>
        <taxon>Fagales</taxon>
        <taxon>Fagaceae</taxon>
        <taxon>Quercus</taxon>
    </lineage>
</organism>
<reference evidence="1 2" key="1">
    <citation type="journal article" date="2023" name="G3 (Bethesda)">
        <title>A haplotype-resolved chromosome-scale genome for Quercus rubra L. provides insights into the genetics of adaptive traits for red oak species.</title>
        <authorList>
            <person name="Kapoor B."/>
            <person name="Jenkins J."/>
            <person name="Schmutz J."/>
            <person name="Zhebentyayeva T."/>
            <person name="Kuelheim C."/>
            <person name="Coggeshall M."/>
            <person name="Heim C."/>
            <person name="Lasky J.R."/>
            <person name="Leites L."/>
            <person name="Islam-Faridi N."/>
            <person name="Romero-Severson J."/>
            <person name="DeLeo V.L."/>
            <person name="Lucas S.M."/>
            <person name="Lazic D."/>
            <person name="Gailing O."/>
            <person name="Carlson J."/>
            <person name="Staton M."/>
        </authorList>
    </citation>
    <scope>NUCLEOTIDE SEQUENCE [LARGE SCALE GENOMIC DNA]</scope>
    <source>
        <strain evidence="1">Pseudo-F2</strain>
    </source>
</reference>
<dbReference type="Gene3D" id="3.60.10.10">
    <property type="entry name" value="Endonuclease/exonuclease/phosphatase"/>
    <property type="match status" value="1"/>
</dbReference>
<proteinExistence type="predicted"/>
<dbReference type="InterPro" id="IPR036691">
    <property type="entry name" value="Endo/exonu/phosph_ase_sf"/>
</dbReference>
<keyword evidence="2" id="KW-1185">Reference proteome</keyword>
<sequence length="112" mass="13007">MFKFSDFIAKHSLIDLPLVGGEYTWFRDLNSPSMSRLDRVLMSVDWEEHFLDVTQRTLPRVESDHCPLLVEAGGMSRGKSPFRFENMWLKVEGFVDKVRQWGNGYHFVGPPS</sequence>
<protein>
    <submittedName>
        <fullName evidence="1">Uncharacterized protein</fullName>
    </submittedName>
</protein>
<dbReference type="EMBL" id="JAXUIC010000010">
    <property type="protein sequence ID" value="KAK4566552.1"/>
    <property type="molecule type" value="Genomic_DNA"/>
</dbReference>